<dbReference type="RefSeq" id="WP_012101694.1">
    <property type="nucleotide sequence ID" value="NZ_CP018335.1"/>
</dbReference>
<sequence>MNILIVGGDRLDNIKNKLNKCGINKVNHITGRKKGDKKIEIPKNTDVVLVLTDFIGHSMTEIIKKQSKKNHTLIMFSKRSWICIEENIKNIFID</sequence>
<dbReference type="OrthoDB" id="5324142at2"/>
<organism evidence="2 3">
    <name type="scientific">Clostridium kluyveri</name>
    <dbReference type="NCBI Taxonomy" id="1534"/>
    <lineage>
        <taxon>Bacteria</taxon>
        <taxon>Bacillati</taxon>
        <taxon>Bacillota</taxon>
        <taxon>Clostridia</taxon>
        <taxon>Eubacteriales</taxon>
        <taxon>Clostridiaceae</taxon>
        <taxon>Clostridium</taxon>
    </lineage>
</organism>
<reference evidence="2 3" key="1">
    <citation type="submission" date="2016-12" db="EMBL/GenBank/DDBJ databases">
        <title>Complete genome sequence of Clostridium kluyveri JZZ isolated from the pit mud of a Chinese flavor liquor-making factory.</title>
        <authorList>
            <person name="Wang Y."/>
        </authorList>
    </citation>
    <scope>NUCLEOTIDE SEQUENCE [LARGE SCALE GENOMIC DNA]</scope>
    <source>
        <strain evidence="2 3">JZZ</strain>
    </source>
</reference>
<dbReference type="Proteomes" id="UP000184604">
    <property type="component" value="Chromosome"/>
</dbReference>
<dbReference type="EMBL" id="CP018335">
    <property type="protein sequence ID" value="APM38684.1"/>
    <property type="molecule type" value="Genomic_DNA"/>
</dbReference>
<dbReference type="OMA" id="TEHWSGR"/>
<evidence type="ECO:0000313" key="2">
    <source>
        <dbReference type="EMBL" id="APM38684.1"/>
    </source>
</evidence>
<dbReference type="AlphaFoldDB" id="A0A1L5F6R5"/>
<dbReference type="InterPro" id="IPR016772">
    <property type="entry name" value="UCP020408"/>
</dbReference>
<protein>
    <submittedName>
        <fullName evidence="2">Dihydroorotate dehydrogenase</fullName>
    </submittedName>
</protein>
<proteinExistence type="inferred from homology"/>
<dbReference type="Pfam" id="PF10087">
    <property type="entry name" value="DUF2325"/>
    <property type="match status" value="1"/>
</dbReference>
<evidence type="ECO:0000256" key="1">
    <source>
        <dbReference type="ARBA" id="ARBA00007189"/>
    </source>
</evidence>
<gene>
    <name evidence="2" type="ORF">BS101_07950</name>
</gene>
<comment type="similarity">
    <text evidence="1">Belongs to the UPF0751 family.</text>
</comment>
<accession>A0A1L5F6R5</accession>
<evidence type="ECO:0000313" key="3">
    <source>
        <dbReference type="Proteomes" id="UP000184604"/>
    </source>
</evidence>
<name>A0A1L5F6R5_CLOKL</name>
<dbReference type="PIRSF" id="PIRSF020408">
    <property type="entry name" value="UCP020408"/>
    <property type="match status" value="1"/>
</dbReference>